<evidence type="ECO:0000313" key="2">
    <source>
        <dbReference type="EMBL" id="CAB3251498.1"/>
    </source>
</evidence>
<sequence length="73" mass="7896">MNKLIIIACLLSSAIAAPRPDVIYSSYAPLAPFSSPVTYAYSSPIVYPSYLAPLSSYSSSYSFTSLPYSFLVN</sequence>
<feature type="chain" id="PRO_5035842431" evidence="1">
    <location>
        <begin position="17"/>
        <end position="73"/>
    </location>
</feature>
<reference evidence="2 3" key="1">
    <citation type="submission" date="2020-04" db="EMBL/GenBank/DDBJ databases">
        <authorList>
            <person name="Wallbank WR R."/>
            <person name="Pardo Diaz C."/>
            <person name="Kozak K."/>
            <person name="Martin S."/>
            <person name="Jiggins C."/>
            <person name="Moest M."/>
            <person name="Warren A I."/>
            <person name="Byers J.R.P. K."/>
            <person name="Montejo-Kovacevich G."/>
            <person name="Yen C E."/>
        </authorList>
    </citation>
    <scope>NUCLEOTIDE SEQUENCE [LARGE SCALE GENOMIC DNA]</scope>
</reference>
<gene>
    <name evidence="2" type="ORF">APLA_LOCUS13074</name>
</gene>
<dbReference type="AlphaFoldDB" id="A0A8S1ANG3"/>
<keyword evidence="3" id="KW-1185">Reference proteome</keyword>
<feature type="signal peptide" evidence="1">
    <location>
        <begin position="1"/>
        <end position="16"/>
    </location>
</feature>
<dbReference type="EMBL" id="CADEBC010000550">
    <property type="protein sequence ID" value="CAB3251498.1"/>
    <property type="molecule type" value="Genomic_DNA"/>
</dbReference>
<name>A0A8S1ANG3_ARCPL</name>
<comment type="caution">
    <text evidence="2">The sequence shown here is derived from an EMBL/GenBank/DDBJ whole genome shotgun (WGS) entry which is preliminary data.</text>
</comment>
<evidence type="ECO:0000313" key="3">
    <source>
        <dbReference type="Proteomes" id="UP000494106"/>
    </source>
</evidence>
<organism evidence="2 3">
    <name type="scientific">Arctia plantaginis</name>
    <name type="common">Wood tiger moth</name>
    <name type="synonym">Phalaena plantaginis</name>
    <dbReference type="NCBI Taxonomy" id="874455"/>
    <lineage>
        <taxon>Eukaryota</taxon>
        <taxon>Metazoa</taxon>
        <taxon>Ecdysozoa</taxon>
        <taxon>Arthropoda</taxon>
        <taxon>Hexapoda</taxon>
        <taxon>Insecta</taxon>
        <taxon>Pterygota</taxon>
        <taxon>Neoptera</taxon>
        <taxon>Endopterygota</taxon>
        <taxon>Lepidoptera</taxon>
        <taxon>Glossata</taxon>
        <taxon>Ditrysia</taxon>
        <taxon>Noctuoidea</taxon>
        <taxon>Erebidae</taxon>
        <taxon>Arctiinae</taxon>
        <taxon>Arctia</taxon>
    </lineage>
</organism>
<protein>
    <submittedName>
        <fullName evidence="2">Uncharacterized protein</fullName>
    </submittedName>
</protein>
<evidence type="ECO:0000256" key="1">
    <source>
        <dbReference type="SAM" id="SignalP"/>
    </source>
</evidence>
<proteinExistence type="predicted"/>
<accession>A0A8S1ANG3</accession>
<keyword evidence="1" id="KW-0732">Signal</keyword>
<dbReference type="Proteomes" id="UP000494106">
    <property type="component" value="Unassembled WGS sequence"/>
</dbReference>